<evidence type="ECO:0000256" key="1">
    <source>
        <dbReference type="ARBA" id="ARBA00022729"/>
    </source>
</evidence>
<keyword evidence="1" id="KW-0732">Signal</keyword>
<evidence type="ECO:0000313" key="2">
    <source>
        <dbReference type="EMBL" id="TJY34854.1"/>
    </source>
</evidence>
<dbReference type="InterPro" id="IPR026444">
    <property type="entry name" value="Secre_tail"/>
</dbReference>
<dbReference type="AlphaFoldDB" id="A0A4U0EUE6"/>
<dbReference type="EMBL" id="SUPL01000005">
    <property type="protein sequence ID" value="TJY34854.1"/>
    <property type="molecule type" value="Genomic_DNA"/>
</dbReference>
<dbReference type="RefSeq" id="WP_136844070.1">
    <property type="nucleotide sequence ID" value="NZ_SUPL01000005.1"/>
</dbReference>
<accession>A0A4U0EUE6</accession>
<dbReference type="NCBIfam" id="TIGR04183">
    <property type="entry name" value="Por_Secre_tail"/>
    <property type="match status" value="1"/>
</dbReference>
<protein>
    <submittedName>
        <fullName evidence="2">T9SS type A sorting domain-containing protein</fullName>
    </submittedName>
</protein>
<comment type="caution">
    <text evidence="2">The sequence shown here is derived from an EMBL/GenBank/DDBJ whole genome shotgun (WGS) entry which is preliminary data.</text>
</comment>
<gene>
    <name evidence="2" type="ORF">E5167_10175</name>
</gene>
<sequence length="39" mass="4375">MITFKTVNLSSLNEGIYFIEISNGNNVVVKNCFLIRGIL</sequence>
<proteinExistence type="predicted"/>
<keyword evidence="3" id="KW-1185">Reference proteome</keyword>
<dbReference type="Proteomes" id="UP000307657">
    <property type="component" value="Unassembled WGS sequence"/>
</dbReference>
<name>A0A4U0EUE6_9FLAO</name>
<reference evidence="2 3" key="1">
    <citation type="submission" date="2019-04" db="EMBL/GenBank/DDBJ databases">
        <title>Lacinutrix sp. nov., isolated from marine water.</title>
        <authorList>
            <person name="Kim W."/>
        </authorList>
    </citation>
    <scope>NUCLEOTIDE SEQUENCE [LARGE SCALE GENOMIC DNA]</scope>
    <source>
        <strain evidence="2 3">CAU 1491</strain>
    </source>
</reference>
<evidence type="ECO:0000313" key="3">
    <source>
        <dbReference type="Proteomes" id="UP000307657"/>
    </source>
</evidence>
<organism evidence="2 3">
    <name type="scientific">Pontimicrobium aquaticum</name>
    <dbReference type="NCBI Taxonomy" id="2565367"/>
    <lineage>
        <taxon>Bacteria</taxon>
        <taxon>Pseudomonadati</taxon>
        <taxon>Bacteroidota</taxon>
        <taxon>Flavobacteriia</taxon>
        <taxon>Flavobacteriales</taxon>
        <taxon>Flavobacteriaceae</taxon>
        <taxon>Pontimicrobium</taxon>
    </lineage>
</organism>